<dbReference type="AlphaFoldDB" id="A0AA40K2V2"/>
<dbReference type="SUPFAM" id="SSF48403">
    <property type="entry name" value="Ankyrin repeat"/>
    <property type="match status" value="1"/>
</dbReference>
<name>A0AA40K2V2_9PEZI</name>
<dbReference type="Pfam" id="PF00096">
    <property type="entry name" value="zf-C2H2"/>
    <property type="match status" value="1"/>
</dbReference>
<accession>A0AA40K2V2</accession>
<evidence type="ECO:0000256" key="3">
    <source>
        <dbReference type="PROSITE-ProRule" id="PRU00023"/>
    </source>
</evidence>
<organism evidence="6 7">
    <name type="scientific">Schizothecium vesticola</name>
    <dbReference type="NCBI Taxonomy" id="314040"/>
    <lineage>
        <taxon>Eukaryota</taxon>
        <taxon>Fungi</taxon>
        <taxon>Dikarya</taxon>
        <taxon>Ascomycota</taxon>
        <taxon>Pezizomycotina</taxon>
        <taxon>Sordariomycetes</taxon>
        <taxon>Sordariomycetidae</taxon>
        <taxon>Sordariales</taxon>
        <taxon>Schizotheciaceae</taxon>
        <taxon>Schizothecium</taxon>
    </lineage>
</organism>
<sequence>MLGDLWCSVKWVHLSFGDKSRCNTAAFRHTIDPAILLPYPTVFPRLRLARCAEMAGPTTCSTCSRTCKSKKALRQHMRAHIKKYPCPEERCAQKDPPVAFGTKRDLERHRRIHGRGASRIQCPYCHREVGRLDNLPRHIAALHEDQLCAAAARGDGAVVSTLIEGGADTEPRSLGGETPLSLAAAGGHETIVQLLLDRSADVNSRGTVSRRTPLLWAAMKKHRNTAALLLSAGADANVEDESGRNAFGWAAENKDEDMAKVLLDHSHTEDLLSAGSIEASAAFEFIRSAVKMGNASIVKLMLNHAEGAKITWGLEELFPTLSCPSEATLRLLLDHYGVTKEHPTVRSSWGAILAVPLYFAASKGNKAVVKLLLEYGAETEHKRGFLWETPSSIAIMNGHQQVVELLRQAARGPIQRGRVLVKGSAKDEQEAGPAVSVRVGEGV</sequence>
<keyword evidence="4" id="KW-0862">Zinc</keyword>
<dbReference type="SMART" id="SM00248">
    <property type="entry name" value="ANK"/>
    <property type="match status" value="6"/>
</dbReference>
<evidence type="ECO:0000313" key="7">
    <source>
        <dbReference type="Proteomes" id="UP001172155"/>
    </source>
</evidence>
<dbReference type="Gene3D" id="1.25.40.20">
    <property type="entry name" value="Ankyrin repeat-containing domain"/>
    <property type="match status" value="2"/>
</dbReference>
<dbReference type="SMART" id="SM00355">
    <property type="entry name" value="ZnF_C2H2"/>
    <property type="match status" value="3"/>
</dbReference>
<dbReference type="InterPro" id="IPR002110">
    <property type="entry name" value="Ankyrin_rpt"/>
</dbReference>
<feature type="repeat" description="ANK" evidence="3">
    <location>
        <begin position="175"/>
        <end position="207"/>
    </location>
</feature>
<dbReference type="InterPro" id="IPR013087">
    <property type="entry name" value="Znf_C2H2_type"/>
</dbReference>
<dbReference type="Proteomes" id="UP001172155">
    <property type="component" value="Unassembled WGS sequence"/>
</dbReference>
<protein>
    <submittedName>
        <fullName evidence="6">Ankyrin repeat-containing domain protein</fullName>
    </submittedName>
</protein>
<dbReference type="PANTHER" id="PTHR24198">
    <property type="entry name" value="ANKYRIN REPEAT AND PROTEIN KINASE DOMAIN-CONTAINING PROTEIN"/>
    <property type="match status" value="1"/>
</dbReference>
<keyword evidence="1" id="KW-0677">Repeat</keyword>
<evidence type="ECO:0000256" key="2">
    <source>
        <dbReference type="ARBA" id="ARBA00023043"/>
    </source>
</evidence>
<feature type="repeat" description="ANK" evidence="3">
    <location>
        <begin position="209"/>
        <end position="241"/>
    </location>
</feature>
<feature type="repeat" description="ANK" evidence="3">
    <location>
        <begin position="356"/>
        <end position="384"/>
    </location>
</feature>
<dbReference type="SUPFAM" id="SSF57667">
    <property type="entry name" value="beta-beta-alpha zinc fingers"/>
    <property type="match status" value="1"/>
</dbReference>
<dbReference type="Pfam" id="PF00023">
    <property type="entry name" value="Ank"/>
    <property type="match status" value="1"/>
</dbReference>
<dbReference type="PROSITE" id="PS50297">
    <property type="entry name" value="ANK_REP_REGION"/>
    <property type="match status" value="3"/>
</dbReference>
<dbReference type="InterPro" id="IPR036236">
    <property type="entry name" value="Znf_C2H2_sf"/>
</dbReference>
<dbReference type="PROSITE" id="PS50157">
    <property type="entry name" value="ZINC_FINGER_C2H2_2"/>
    <property type="match status" value="1"/>
</dbReference>
<keyword evidence="4" id="KW-0863">Zinc-finger</keyword>
<dbReference type="PROSITE" id="PS50088">
    <property type="entry name" value="ANK_REPEAT"/>
    <property type="match status" value="3"/>
</dbReference>
<evidence type="ECO:0000313" key="6">
    <source>
        <dbReference type="EMBL" id="KAK0743893.1"/>
    </source>
</evidence>
<dbReference type="Gene3D" id="3.30.160.60">
    <property type="entry name" value="Classic Zinc Finger"/>
    <property type="match status" value="1"/>
</dbReference>
<evidence type="ECO:0000256" key="1">
    <source>
        <dbReference type="ARBA" id="ARBA00022737"/>
    </source>
</evidence>
<keyword evidence="7" id="KW-1185">Reference proteome</keyword>
<feature type="domain" description="C2H2-type" evidence="5">
    <location>
        <begin position="58"/>
        <end position="85"/>
    </location>
</feature>
<gene>
    <name evidence="6" type="ORF">B0T18DRAFT_351330</name>
</gene>
<evidence type="ECO:0000256" key="4">
    <source>
        <dbReference type="PROSITE-ProRule" id="PRU00042"/>
    </source>
</evidence>
<dbReference type="PROSITE" id="PS00028">
    <property type="entry name" value="ZINC_FINGER_C2H2_1"/>
    <property type="match status" value="2"/>
</dbReference>
<reference evidence="6" key="1">
    <citation type="submission" date="2023-06" db="EMBL/GenBank/DDBJ databases">
        <title>Genome-scale phylogeny and comparative genomics of the fungal order Sordariales.</title>
        <authorList>
            <consortium name="Lawrence Berkeley National Laboratory"/>
            <person name="Hensen N."/>
            <person name="Bonometti L."/>
            <person name="Westerberg I."/>
            <person name="Brannstrom I.O."/>
            <person name="Guillou S."/>
            <person name="Cros-Aarteil S."/>
            <person name="Calhoun S."/>
            <person name="Haridas S."/>
            <person name="Kuo A."/>
            <person name="Mondo S."/>
            <person name="Pangilinan J."/>
            <person name="Riley R."/>
            <person name="LaButti K."/>
            <person name="Andreopoulos B."/>
            <person name="Lipzen A."/>
            <person name="Chen C."/>
            <person name="Yanf M."/>
            <person name="Daum C."/>
            <person name="Ng V."/>
            <person name="Clum A."/>
            <person name="Steindorff A."/>
            <person name="Ohm R."/>
            <person name="Martin F."/>
            <person name="Silar P."/>
            <person name="Natvig D."/>
            <person name="Lalanne C."/>
            <person name="Gautier V."/>
            <person name="Ament-velasquez S.L."/>
            <person name="Kruys A."/>
            <person name="Hutchinson M.I."/>
            <person name="Powell A.J."/>
            <person name="Barry K."/>
            <person name="Miller A.N."/>
            <person name="Grigoriev I.V."/>
            <person name="Debuchy R."/>
            <person name="Gladieux P."/>
            <person name="Thoren M.H."/>
            <person name="Johannesson H."/>
        </authorList>
    </citation>
    <scope>NUCLEOTIDE SEQUENCE</scope>
    <source>
        <strain evidence="6">SMH3187-1</strain>
    </source>
</reference>
<keyword evidence="4" id="KW-0479">Metal-binding</keyword>
<dbReference type="GO" id="GO:0008270">
    <property type="term" value="F:zinc ion binding"/>
    <property type="evidence" value="ECO:0007669"/>
    <property type="project" value="UniProtKB-KW"/>
</dbReference>
<dbReference type="Pfam" id="PF12796">
    <property type="entry name" value="Ank_2"/>
    <property type="match status" value="1"/>
</dbReference>
<comment type="caution">
    <text evidence="6">The sequence shown here is derived from an EMBL/GenBank/DDBJ whole genome shotgun (WGS) entry which is preliminary data.</text>
</comment>
<dbReference type="EMBL" id="JAUKUD010000005">
    <property type="protein sequence ID" value="KAK0743893.1"/>
    <property type="molecule type" value="Genomic_DNA"/>
</dbReference>
<evidence type="ECO:0000259" key="5">
    <source>
        <dbReference type="PROSITE" id="PS50157"/>
    </source>
</evidence>
<dbReference type="InterPro" id="IPR036770">
    <property type="entry name" value="Ankyrin_rpt-contain_sf"/>
</dbReference>
<proteinExistence type="predicted"/>
<dbReference type="PANTHER" id="PTHR24198:SF165">
    <property type="entry name" value="ANKYRIN REPEAT-CONTAINING PROTEIN-RELATED"/>
    <property type="match status" value="1"/>
</dbReference>
<dbReference type="PRINTS" id="PR01415">
    <property type="entry name" value="ANKYRIN"/>
</dbReference>
<keyword evidence="2 3" id="KW-0040">ANK repeat</keyword>